<accession>A0ABU9QD36</accession>
<evidence type="ECO:0000256" key="1">
    <source>
        <dbReference type="SAM" id="MobiDB-lite"/>
    </source>
</evidence>
<dbReference type="RefSeq" id="WP_201649157.1">
    <property type="nucleotide sequence ID" value="NZ_CAJHCS010000004.1"/>
</dbReference>
<proteinExistence type="predicted"/>
<evidence type="ECO:0000313" key="2">
    <source>
        <dbReference type="EMBL" id="MEM5287339.1"/>
    </source>
</evidence>
<keyword evidence="3" id="KW-1185">Reference proteome</keyword>
<organism evidence="2 3">
    <name type="scientific">Paraburkholderia sabiae</name>
    <dbReference type="NCBI Taxonomy" id="273251"/>
    <lineage>
        <taxon>Bacteria</taxon>
        <taxon>Pseudomonadati</taxon>
        <taxon>Pseudomonadota</taxon>
        <taxon>Betaproteobacteria</taxon>
        <taxon>Burkholderiales</taxon>
        <taxon>Burkholderiaceae</taxon>
        <taxon>Paraburkholderia</taxon>
    </lineage>
</organism>
<reference evidence="2 3" key="1">
    <citation type="submission" date="2024-01" db="EMBL/GenBank/DDBJ databases">
        <title>The diversity of rhizobia nodulating Mimosa spp. in eleven states of Brazil covering several biomes is determined by host plant, location, and edaphic factors.</title>
        <authorList>
            <person name="Rouws L."/>
            <person name="Barauna A."/>
            <person name="Beukes C."/>
            <person name="De Faria S.M."/>
            <person name="Gross E."/>
            <person name="Dos Reis Junior F.B."/>
            <person name="Simon M."/>
            <person name="Maluk M."/>
            <person name="Odee D.W."/>
            <person name="Kenicer G."/>
            <person name="Young J.P.W."/>
            <person name="Reis V.M."/>
            <person name="Zilli J."/>
            <person name="James E.K."/>
        </authorList>
    </citation>
    <scope>NUCLEOTIDE SEQUENCE [LARGE SCALE GENOMIC DNA]</scope>
    <source>
        <strain evidence="2 3">JPY77</strain>
    </source>
</reference>
<name>A0ABU9QD36_9BURK</name>
<dbReference type="Proteomes" id="UP001494588">
    <property type="component" value="Unassembled WGS sequence"/>
</dbReference>
<feature type="region of interest" description="Disordered" evidence="1">
    <location>
        <begin position="141"/>
        <end position="163"/>
    </location>
</feature>
<comment type="caution">
    <text evidence="2">The sequence shown here is derived from an EMBL/GenBank/DDBJ whole genome shotgun (WGS) entry which is preliminary data.</text>
</comment>
<dbReference type="EMBL" id="JAZHGC010000012">
    <property type="protein sequence ID" value="MEM5287339.1"/>
    <property type="molecule type" value="Genomic_DNA"/>
</dbReference>
<gene>
    <name evidence="2" type="ORF">V4C55_16560</name>
</gene>
<sequence length="163" mass="18667">MSKQLSVLSLLPARDEKEVKARIARVSRIKSKLLSVLKKSNGYLSSFERERYQAEPAASLDYRLYCIELNALSQYRDDLLAVCEGEKLTDEERSMFQKHAHRISNQIDAMNKEFYSSAEKFSAALEGCALRPLPETWLYGKHAQPEEPSKTARKPKLQLITTE</sequence>
<protein>
    <submittedName>
        <fullName evidence="2">Uncharacterized protein</fullName>
    </submittedName>
</protein>
<evidence type="ECO:0000313" key="3">
    <source>
        <dbReference type="Proteomes" id="UP001494588"/>
    </source>
</evidence>